<evidence type="ECO:0000256" key="15">
    <source>
        <dbReference type="PIRSR" id="PIRSR603373-1"/>
    </source>
</evidence>
<gene>
    <name evidence="20" type="ordered locus">Metbo_1029</name>
</gene>
<evidence type="ECO:0000256" key="10">
    <source>
        <dbReference type="ARBA" id="ARBA00023065"/>
    </source>
</evidence>
<evidence type="ECO:0000256" key="14">
    <source>
        <dbReference type="NCBIfam" id="TIGR00437"/>
    </source>
</evidence>
<dbReference type="eggNOG" id="arCOG00359">
    <property type="taxonomic scope" value="Archaea"/>
</dbReference>
<keyword evidence="16" id="KW-0479">Metal-binding</keyword>
<keyword evidence="11 15" id="KW-0342">GTP-binding</keyword>
<dbReference type="PANTHER" id="PTHR43185:SF1">
    <property type="entry name" value="FE(2+) TRANSPORTER FEOB"/>
    <property type="match status" value="1"/>
</dbReference>
<feature type="binding site" evidence="16">
    <location>
        <position position="50"/>
    </location>
    <ligand>
        <name>Mg(2+)</name>
        <dbReference type="ChEBI" id="CHEBI:18420"/>
        <label>2</label>
    </ligand>
</feature>
<dbReference type="AlphaFoldDB" id="F0TCJ9"/>
<dbReference type="EMBL" id="CP002551">
    <property type="protein sequence ID" value="ADZ09276.1"/>
    <property type="molecule type" value="Genomic_DNA"/>
</dbReference>
<dbReference type="RefSeq" id="WP_013644627.1">
    <property type="nucleotide sequence ID" value="NC_015216.1"/>
</dbReference>
<organism evidence="20 21">
    <name type="scientific">Methanobacterium lacus (strain AL-21)</name>
    <dbReference type="NCBI Taxonomy" id="877455"/>
    <lineage>
        <taxon>Archaea</taxon>
        <taxon>Methanobacteriati</taxon>
        <taxon>Methanobacteriota</taxon>
        <taxon>Methanomada group</taxon>
        <taxon>Methanobacteria</taxon>
        <taxon>Methanobacteriales</taxon>
        <taxon>Methanobacteriaceae</taxon>
        <taxon>Methanobacterium</taxon>
    </lineage>
</organism>
<keyword evidence="5" id="KW-0997">Cell inner membrane</keyword>
<evidence type="ECO:0000256" key="9">
    <source>
        <dbReference type="ARBA" id="ARBA00023004"/>
    </source>
</evidence>
<feature type="transmembrane region" description="Helical" evidence="18">
    <location>
        <begin position="565"/>
        <end position="586"/>
    </location>
</feature>
<keyword evidence="6 18" id="KW-0812">Transmembrane</keyword>
<feature type="binding site" evidence="15">
    <location>
        <begin position="39"/>
        <end position="46"/>
    </location>
    <ligand>
        <name>GTP</name>
        <dbReference type="ChEBI" id="CHEBI:37565"/>
        <label>1</label>
    </ligand>
</feature>
<keyword evidence="3" id="KW-1003">Cell membrane</keyword>
<evidence type="ECO:0000256" key="8">
    <source>
        <dbReference type="ARBA" id="ARBA00022989"/>
    </source>
</evidence>
<dbReference type="InterPro" id="IPR041069">
    <property type="entry name" value="FeoB_Cyto"/>
</dbReference>
<keyword evidence="4" id="KW-0410">Iron transport</keyword>
<evidence type="ECO:0000256" key="16">
    <source>
        <dbReference type="PIRSR" id="PIRSR603373-2"/>
    </source>
</evidence>
<dbReference type="GeneID" id="10277478"/>
<evidence type="ECO:0000256" key="18">
    <source>
        <dbReference type="SAM" id="Phobius"/>
    </source>
</evidence>
<feature type="region of interest" description="Disordered" evidence="17">
    <location>
        <begin position="1"/>
        <end position="27"/>
    </location>
</feature>
<feature type="binding site" evidence="15">
    <location>
        <begin position="145"/>
        <end position="148"/>
    </location>
    <ligand>
        <name>GTP</name>
        <dbReference type="ChEBI" id="CHEBI:37565"/>
        <label>1</label>
    </ligand>
</feature>
<dbReference type="GO" id="GO:0046872">
    <property type="term" value="F:metal ion binding"/>
    <property type="evidence" value="ECO:0007669"/>
    <property type="project" value="UniProtKB-KW"/>
</dbReference>
<reference evidence="21" key="1">
    <citation type="submission" date="2011-02" db="EMBL/GenBank/DDBJ databases">
        <title>Complete sequence of Methanobacterium sp. AL-21.</title>
        <authorList>
            <consortium name="US DOE Joint Genome Institute"/>
            <person name="Lucas S."/>
            <person name="Copeland A."/>
            <person name="Lapidus A."/>
            <person name="Cheng J.-F."/>
            <person name="Goodwin L."/>
            <person name="Pitluck S."/>
            <person name="Chertkov O."/>
            <person name="Detter J.C."/>
            <person name="Han C."/>
            <person name="Tapia R."/>
            <person name="Land M."/>
            <person name="Hauser L."/>
            <person name="Kyrpides N."/>
            <person name="Ivanova N."/>
            <person name="Mikhailova N."/>
            <person name="Pagani I."/>
            <person name="Cadillo-Quiroz H."/>
            <person name="Imachi H."/>
            <person name="Zinder S."/>
            <person name="Liu W."/>
            <person name="Woyke T."/>
        </authorList>
    </citation>
    <scope>NUCLEOTIDE SEQUENCE [LARGE SCALE GENOMIC DNA]</scope>
    <source>
        <strain evidence="21">AL-21</strain>
    </source>
</reference>
<keyword evidence="7 15" id="KW-0547">Nucleotide-binding</keyword>
<dbReference type="CDD" id="cd01879">
    <property type="entry name" value="FeoB"/>
    <property type="match status" value="1"/>
</dbReference>
<evidence type="ECO:0000259" key="19">
    <source>
        <dbReference type="PROSITE" id="PS51711"/>
    </source>
</evidence>
<evidence type="ECO:0000256" key="5">
    <source>
        <dbReference type="ARBA" id="ARBA00022519"/>
    </source>
</evidence>
<feature type="transmembrane region" description="Helical" evidence="18">
    <location>
        <begin position="616"/>
        <end position="636"/>
    </location>
</feature>
<evidence type="ECO:0000256" key="17">
    <source>
        <dbReference type="SAM" id="MobiDB-lite"/>
    </source>
</evidence>
<evidence type="ECO:0000256" key="1">
    <source>
        <dbReference type="ARBA" id="ARBA00004429"/>
    </source>
</evidence>
<keyword evidence="12 18" id="KW-0472">Membrane</keyword>
<keyword evidence="16" id="KW-0460">Magnesium</keyword>
<dbReference type="Gene3D" id="3.40.50.300">
    <property type="entry name" value="P-loop containing nucleotide triphosphate hydrolases"/>
    <property type="match status" value="1"/>
</dbReference>
<keyword evidence="9" id="KW-0408">Iron</keyword>
<comment type="subcellular location">
    <subcellularLocation>
        <location evidence="1">Cell inner membrane</location>
        <topology evidence="1">Multi-pass membrane protein</topology>
    </subcellularLocation>
</comment>
<dbReference type="Pfam" id="PF17910">
    <property type="entry name" value="FeoB_Cyto"/>
    <property type="match status" value="1"/>
</dbReference>
<dbReference type="OrthoDB" id="85305at2157"/>
<evidence type="ECO:0000256" key="6">
    <source>
        <dbReference type="ARBA" id="ARBA00022692"/>
    </source>
</evidence>
<evidence type="ECO:0000256" key="3">
    <source>
        <dbReference type="ARBA" id="ARBA00022475"/>
    </source>
</evidence>
<dbReference type="KEGG" id="mel:Metbo_1029"/>
<evidence type="ECO:0000313" key="21">
    <source>
        <dbReference type="Proteomes" id="UP000007490"/>
    </source>
</evidence>
<dbReference type="InterPro" id="IPR011640">
    <property type="entry name" value="Fe2_transport_prot_B_C"/>
</dbReference>
<feature type="transmembrane region" description="Helical" evidence="18">
    <location>
        <begin position="365"/>
        <end position="389"/>
    </location>
</feature>
<feature type="transmembrane region" description="Helical" evidence="18">
    <location>
        <begin position="648"/>
        <end position="666"/>
    </location>
</feature>
<keyword evidence="21" id="KW-1185">Reference proteome</keyword>
<feature type="domain" description="FeoB-type G" evidence="19">
    <location>
        <begin position="32"/>
        <end position="194"/>
    </location>
</feature>
<feature type="binding site" evidence="15">
    <location>
        <begin position="64"/>
        <end position="68"/>
    </location>
    <ligand>
        <name>GTP</name>
        <dbReference type="ChEBI" id="CHEBI:37565"/>
        <label>1</label>
    </ligand>
</feature>
<feature type="compositionally biased region" description="Basic residues" evidence="17">
    <location>
        <begin position="11"/>
        <end position="20"/>
    </location>
</feature>
<dbReference type="Pfam" id="PF07670">
    <property type="entry name" value="Gate"/>
    <property type="match status" value="2"/>
</dbReference>
<dbReference type="NCBIfam" id="TIGR00437">
    <property type="entry name" value="feoB"/>
    <property type="match status" value="1"/>
</dbReference>
<proteinExistence type="predicted"/>
<evidence type="ECO:0000256" key="13">
    <source>
        <dbReference type="ARBA" id="ARBA00031200"/>
    </source>
</evidence>
<reference evidence="20 21" key="2">
    <citation type="journal article" date="2014" name="Int. J. Syst. Evol. Microbiol.">
        <title>Methanobacterium paludis sp. nov. and a novel strain of Methanobacterium lacus isolated from northern peatlands.</title>
        <authorList>
            <person name="Cadillo-Quiroz H."/>
            <person name="Brauer S.L."/>
            <person name="Goodson N."/>
            <person name="Yavitt J.B."/>
            <person name="Zinder S.H."/>
        </authorList>
    </citation>
    <scope>NUCLEOTIDE SEQUENCE [LARGE SCALE GENOMIC DNA]</scope>
    <source>
        <strain evidence="20 21">AL-21</strain>
    </source>
</reference>
<feature type="binding site" evidence="16">
    <location>
        <position position="54"/>
    </location>
    <ligand>
        <name>Mg(2+)</name>
        <dbReference type="ChEBI" id="CHEBI:18420"/>
        <label>2</label>
    </ligand>
</feature>
<dbReference type="SUPFAM" id="SSF52540">
    <property type="entry name" value="P-loop containing nucleoside triphosphate hydrolases"/>
    <property type="match status" value="1"/>
</dbReference>
<dbReference type="Proteomes" id="UP000007490">
    <property type="component" value="Chromosome"/>
</dbReference>
<keyword evidence="2" id="KW-0813">Transport</keyword>
<accession>F0TCJ9</accession>
<sequence>MSKDTDERSPKPKRFKRSKKQEKEGDTPQKIDYTIALAGNANVGKSVVFNELTGSNQIIGNWPGKTVERAVGKLLFESKCIEVIDLPGIYSFSTYSMEEIVSREYIAFEKPDVVINVVDASVLERNLFFTIQLKEMNVPLIVCVNQIDLAKQKGIIIDTDKLSKALGVPVVSTVAIRGEGLHELMETAIETAGQKTVTDTHTLKYGAEVENRIEKITEDIDNKNLDLGYPSRWVAIKLLENDPEIRKLVEAQSREVVNHAYALAREIEEIHNEPSFSVIASERYFLANQFAFGAQLESKIKITFAEKLDRLVTHRVFGYIVSALVIGGLLLWTFVVGDFLSGLLSNAFSFFQPVDPQTSGTLTSILWNGAFGGIVAGVTLVLPFVIPFYMMLSLIENSGILTRVAFMMDSAMHKIGLHGKALIPMILGYGCNVPAIESTRILETRRERLLAAFAITFAPCAARTIVILGLVAVYVNIWWAIALYGIDLLVMFVLGRLAYKVVPGEASGLIMEMHTFKVPSISVAAKQTWSRTKSLIYVVFPVYIIGSAAIQALYALGFLTPIANALAPITVFWLGLPVIAGVVLIFGAVRKEFVLLMLVAIFGTNLAAVLTPIQFVILALVSMLFLPCLATLTVLLKEFGAKATTTIALANIVTALIVGGLAYRLFLPFL</sequence>
<dbReference type="InterPro" id="IPR011642">
    <property type="entry name" value="Gate_dom"/>
</dbReference>
<dbReference type="GO" id="GO:0005886">
    <property type="term" value="C:plasma membrane"/>
    <property type="evidence" value="ECO:0007669"/>
    <property type="project" value="UniProtKB-SubCell"/>
</dbReference>
<feature type="transmembrane region" description="Helical" evidence="18">
    <location>
        <begin position="593"/>
        <end position="610"/>
    </location>
</feature>
<dbReference type="PANTHER" id="PTHR43185">
    <property type="entry name" value="FERROUS IRON TRANSPORT PROTEIN B"/>
    <property type="match status" value="1"/>
</dbReference>
<evidence type="ECO:0000313" key="20">
    <source>
        <dbReference type="EMBL" id="ADZ09276.1"/>
    </source>
</evidence>
<feature type="transmembrane region" description="Helical" evidence="18">
    <location>
        <begin position="449"/>
        <end position="471"/>
    </location>
</feature>
<keyword evidence="8 18" id="KW-1133">Transmembrane helix</keyword>
<protein>
    <recommendedName>
        <fullName evidence="13 14">Ferrous iron transport protein B</fullName>
    </recommendedName>
</protein>
<evidence type="ECO:0000256" key="4">
    <source>
        <dbReference type="ARBA" id="ARBA00022496"/>
    </source>
</evidence>
<dbReference type="InterPro" id="IPR030389">
    <property type="entry name" value="G_FEOB_dom"/>
</dbReference>
<dbReference type="GO" id="GO:0005525">
    <property type="term" value="F:GTP binding"/>
    <property type="evidence" value="ECO:0007669"/>
    <property type="project" value="UniProtKB-KW"/>
</dbReference>
<dbReference type="STRING" id="877455.Metbo_1029"/>
<feature type="transmembrane region" description="Helical" evidence="18">
    <location>
        <begin position="316"/>
        <end position="335"/>
    </location>
</feature>
<dbReference type="HOGENOM" id="CLU_013350_3_0_2"/>
<feature type="transmembrane region" description="Helical" evidence="18">
    <location>
        <begin position="535"/>
        <end position="559"/>
    </location>
</feature>
<dbReference type="Gene3D" id="1.10.287.1770">
    <property type="match status" value="1"/>
</dbReference>
<name>F0TCJ9_METLA</name>
<feature type="compositionally biased region" description="Basic and acidic residues" evidence="17">
    <location>
        <begin position="1"/>
        <end position="10"/>
    </location>
</feature>
<dbReference type="Pfam" id="PF02421">
    <property type="entry name" value="FeoB_N"/>
    <property type="match status" value="1"/>
</dbReference>
<dbReference type="InterPro" id="IPR027417">
    <property type="entry name" value="P-loop_NTPase"/>
</dbReference>
<evidence type="ECO:0000256" key="12">
    <source>
        <dbReference type="ARBA" id="ARBA00023136"/>
    </source>
</evidence>
<keyword evidence="10" id="KW-0406">Ion transport</keyword>
<dbReference type="InterPro" id="IPR003373">
    <property type="entry name" value="Fe2_transport_prot-B"/>
</dbReference>
<dbReference type="GO" id="GO:0015093">
    <property type="term" value="F:ferrous iron transmembrane transporter activity"/>
    <property type="evidence" value="ECO:0007669"/>
    <property type="project" value="UniProtKB-UniRule"/>
</dbReference>
<dbReference type="Pfam" id="PF07664">
    <property type="entry name" value="FeoB_C"/>
    <property type="match status" value="1"/>
</dbReference>
<evidence type="ECO:0000256" key="7">
    <source>
        <dbReference type="ARBA" id="ARBA00022741"/>
    </source>
</evidence>
<dbReference type="InterPro" id="IPR050860">
    <property type="entry name" value="FeoB_GTPase"/>
</dbReference>
<dbReference type="PROSITE" id="PS51711">
    <property type="entry name" value="G_FEOB"/>
    <property type="match status" value="1"/>
</dbReference>
<feature type="transmembrane region" description="Helical" evidence="18">
    <location>
        <begin position="477"/>
        <end position="499"/>
    </location>
</feature>
<evidence type="ECO:0000256" key="11">
    <source>
        <dbReference type="ARBA" id="ARBA00023134"/>
    </source>
</evidence>
<feature type="binding site" evidence="16">
    <location>
        <position position="53"/>
    </location>
    <ligand>
        <name>Mg(2+)</name>
        <dbReference type="ChEBI" id="CHEBI:18420"/>
        <label>2</label>
    </ligand>
</feature>
<dbReference type="FunFam" id="3.40.50.300:FF:000426">
    <property type="entry name" value="Ferrous iron transport protein B"/>
    <property type="match status" value="1"/>
</dbReference>
<feature type="binding site" evidence="15">
    <location>
        <begin position="85"/>
        <end position="88"/>
    </location>
    <ligand>
        <name>GTP</name>
        <dbReference type="ChEBI" id="CHEBI:37565"/>
        <label>1</label>
    </ligand>
</feature>
<evidence type="ECO:0000256" key="2">
    <source>
        <dbReference type="ARBA" id="ARBA00022448"/>
    </source>
</evidence>